<name>A0ABQ6WE86_9EURO</name>
<sequence length="158" mass="18598">MQSCQYYPLAGLFYANAVRPVDEWTMIYRATTCCRMFWENPPSPCDAWVADMQSRLFWNAAMFEVIFTQELTLPSTEVHILSEQVPLPRFVKLEQHPFLTMGDIMDKEDESFFHYHFLAQIAHRILLTRTKNPIFYSTPDGRYPSPSLKEELSHQLIQ</sequence>
<protein>
    <submittedName>
        <fullName evidence="1">Uncharacterized protein</fullName>
    </submittedName>
</protein>
<proteinExistence type="predicted"/>
<dbReference type="PANTHER" id="PTHR47785:SF6">
    <property type="entry name" value="ZN(II)2CYS6 TRANSCRIPTION FACTOR (EUROFUNG)"/>
    <property type="match status" value="1"/>
</dbReference>
<dbReference type="Proteomes" id="UP000325395">
    <property type="component" value="Unassembled WGS sequence"/>
</dbReference>
<dbReference type="PANTHER" id="PTHR47785">
    <property type="entry name" value="ZN(II)2CYS6 TRANSCRIPTION FACTOR (EUROFUNG)-RELATED-RELATED"/>
    <property type="match status" value="1"/>
</dbReference>
<dbReference type="EMBL" id="ML735785">
    <property type="protein sequence ID" value="KAE8414456.1"/>
    <property type="molecule type" value="Genomic_DNA"/>
</dbReference>
<organism evidence="1 2">
    <name type="scientific">Aspergillus pseudocaelatus</name>
    <dbReference type="NCBI Taxonomy" id="1825620"/>
    <lineage>
        <taxon>Eukaryota</taxon>
        <taxon>Fungi</taxon>
        <taxon>Dikarya</taxon>
        <taxon>Ascomycota</taxon>
        <taxon>Pezizomycotina</taxon>
        <taxon>Eurotiomycetes</taxon>
        <taxon>Eurotiomycetidae</taxon>
        <taxon>Eurotiales</taxon>
        <taxon>Aspergillaceae</taxon>
        <taxon>Aspergillus</taxon>
        <taxon>Aspergillus subgen. Circumdati</taxon>
    </lineage>
</organism>
<reference evidence="1 2" key="1">
    <citation type="submission" date="2019-04" db="EMBL/GenBank/DDBJ databases">
        <authorList>
            <consortium name="DOE Joint Genome Institute"/>
            <person name="Mondo S."/>
            <person name="Kjaerbolling I."/>
            <person name="Vesth T."/>
            <person name="Frisvad J.C."/>
            <person name="Nybo J.L."/>
            <person name="Theobald S."/>
            <person name="Kildgaard S."/>
            <person name="Isbrandt T."/>
            <person name="Kuo A."/>
            <person name="Sato A."/>
            <person name="Lyhne E.K."/>
            <person name="Kogle M.E."/>
            <person name="Wiebenga A."/>
            <person name="Kun R.S."/>
            <person name="Lubbers R.J."/>
            <person name="Makela M.R."/>
            <person name="Barry K."/>
            <person name="Chovatia M."/>
            <person name="Clum A."/>
            <person name="Daum C."/>
            <person name="Haridas S."/>
            <person name="He G."/>
            <person name="LaButti K."/>
            <person name="Lipzen A."/>
            <person name="Riley R."/>
            <person name="Salamov A."/>
            <person name="Simmons B.A."/>
            <person name="Magnuson J.K."/>
            <person name="Henrissat B."/>
            <person name="Mortensen U.H."/>
            <person name="Larsen T.O."/>
            <person name="Devries R.P."/>
            <person name="Grigoriev I.V."/>
            <person name="Machida M."/>
            <person name="Baker S.E."/>
            <person name="Andersen M.R."/>
            <person name="Cantor M.N."/>
            <person name="Hua S.X."/>
        </authorList>
    </citation>
    <scope>NUCLEOTIDE SEQUENCE [LARGE SCALE GENOMIC DNA]</scope>
    <source>
        <strain evidence="1 2">CBS 117616</strain>
    </source>
</reference>
<accession>A0ABQ6WE86</accession>
<gene>
    <name evidence="1" type="ORF">BDV36DRAFT_265183</name>
</gene>
<evidence type="ECO:0000313" key="2">
    <source>
        <dbReference type="Proteomes" id="UP000325395"/>
    </source>
</evidence>
<keyword evidence="2" id="KW-1185">Reference proteome</keyword>
<evidence type="ECO:0000313" key="1">
    <source>
        <dbReference type="EMBL" id="KAE8414456.1"/>
    </source>
</evidence>
<dbReference type="InterPro" id="IPR053181">
    <property type="entry name" value="EcdB-like_regulator"/>
</dbReference>